<dbReference type="KEGG" id="sya:A6768_05670"/>
<evidence type="ECO:0000313" key="5">
    <source>
        <dbReference type="EMBL" id="QJR01882.1"/>
    </source>
</evidence>
<dbReference type="STRING" id="13690.AX777_11940"/>
<evidence type="ECO:0000313" key="7">
    <source>
        <dbReference type="Proteomes" id="UP000219422"/>
    </source>
</evidence>
<reference evidence="4 6" key="1">
    <citation type="submission" date="2014-03" db="EMBL/GenBank/DDBJ databases">
        <title>Genome sequence of Sphingobium yanoikuyae B1.</title>
        <authorList>
            <person name="Gan H.M."/>
            <person name="Gan H.Y."/>
            <person name="Savka M.A."/>
        </authorList>
    </citation>
    <scope>NUCLEOTIDE SEQUENCE [LARGE SCALE GENOMIC DNA]</scope>
    <source>
        <strain evidence="4 6">B1</strain>
    </source>
</reference>
<sequence length="171" mass="19174">MSDDSSAAIRDTRKDWISEHRDMYLRSGGAQGHIMDITAVGGHGFTTHCMIRYTGRKSGKTFITTLIYGDIGGEVVIVASKGGADHHPAWYLNIRDSETVDFQVATQAFRATWREPEGEERDRVWAFMCQVFPAYAGYQQSTDRLIPLVMMKAIEPIDGFKASDATGERQY</sequence>
<dbReference type="Proteomes" id="UP000502611">
    <property type="component" value="Chromosome"/>
</dbReference>
<reference evidence="3 7" key="2">
    <citation type="submission" date="2017-10" db="EMBL/GenBank/DDBJ databases">
        <title>Sphingobium yanoikuyae S72.</title>
        <authorList>
            <person name="Sanchez E."/>
            <person name="Bustos P."/>
            <person name="Mendoza P."/>
            <person name="Guo X."/>
            <person name="Mendoza A."/>
        </authorList>
    </citation>
    <scope>NUCLEOTIDE SEQUENCE [LARGE SCALE GENOMIC DNA]</scope>
    <source>
        <strain evidence="3 7">S72</strain>
    </source>
</reference>
<dbReference type="Proteomes" id="UP000219422">
    <property type="component" value="Chromosome"/>
</dbReference>
<gene>
    <name evidence="3" type="ORF">A6768_05670</name>
    <name evidence="4" type="ORF">CP98_02542</name>
    <name evidence="5" type="ORF">HH800_06520</name>
</gene>
<dbReference type="GO" id="GO:0016491">
    <property type="term" value="F:oxidoreductase activity"/>
    <property type="evidence" value="ECO:0007669"/>
    <property type="project" value="InterPro"/>
</dbReference>
<name>A0A084EKM0_SPHYA</name>
<dbReference type="EMBL" id="CP053021">
    <property type="protein sequence ID" value="QJR01882.1"/>
    <property type="molecule type" value="Genomic_DNA"/>
</dbReference>
<dbReference type="InterPro" id="IPR012349">
    <property type="entry name" value="Split_barrel_FMN-bd"/>
</dbReference>
<dbReference type="PANTHER" id="PTHR39428:SF3">
    <property type="entry name" value="DEAZAFLAVIN-DEPENDENT NITROREDUCTASE"/>
    <property type="match status" value="1"/>
</dbReference>
<comment type="catalytic activity">
    <reaction evidence="2">
        <text>oxidized coenzyme F420-(gamma-L-Glu)(n) + a quinol + H(+) = reduced coenzyme F420-(gamma-L-Glu)(n) + a quinone</text>
        <dbReference type="Rhea" id="RHEA:39663"/>
        <dbReference type="Rhea" id="RHEA-COMP:12939"/>
        <dbReference type="Rhea" id="RHEA-COMP:14378"/>
        <dbReference type="ChEBI" id="CHEBI:15378"/>
        <dbReference type="ChEBI" id="CHEBI:24646"/>
        <dbReference type="ChEBI" id="CHEBI:132124"/>
        <dbReference type="ChEBI" id="CHEBI:133980"/>
        <dbReference type="ChEBI" id="CHEBI:139511"/>
    </reaction>
</comment>
<accession>A0A084EKM0</accession>
<comment type="similarity">
    <text evidence="1">Belongs to the F420H(2)-dependent quinone reductase family.</text>
</comment>
<dbReference type="EMBL" id="CP023741">
    <property type="protein sequence ID" value="ATI79567.1"/>
    <property type="molecule type" value="Genomic_DNA"/>
</dbReference>
<evidence type="ECO:0000256" key="2">
    <source>
        <dbReference type="ARBA" id="ARBA00049106"/>
    </source>
</evidence>
<evidence type="ECO:0000313" key="3">
    <source>
        <dbReference type="EMBL" id="ATI79567.1"/>
    </source>
</evidence>
<dbReference type="GO" id="GO:0005886">
    <property type="term" value="C:plasma membrane"/>
    <property type="evidence" value="ECO:0007669"/>
    <property type="project" value="TreeGrafter"/>
</dbReference>
<organism evidence="4 6">
    <name type="scientific">Sphingobium yanoikuyae</name>
    <name type="common">Sphingomonas yanoikuyae</name>
    <dbReference type="NCBI Taxonomy" id="13690"/>
    <lineage>
        <taxon>Bacteria</taxon>
        <taxon>Pseudomonadati</taxon>
        <taxon>Pseudomonadota</taxon>
        <taxon>Alphaproteobacteria</taxon>
        <taxon>Sphingomonadales</taxon>
        <taxon>Sphingomonadaceae</taxon>
        <taxon>Sphingobium</taxon>
    </lineage>
</organism>
<dbReference type="AlphaFoldDB" id="A0A084EKM0"/>
<proteinExistence type="inferred from homology"/>
<dbReference type="Gene3D" id="2.30.110.10">
    <property type="entry name" value="Electron Transport, Fmn-binding Protein, Chain A"/>
    <property type="match status" value="1"/>
</dbReference>
<dbReference type="RefSeq" id="WP_037519851.1">
    <property type="nucleotide sequence ID" value="NZ_CP023741.1"/>
</dbReference>
<dbReference type="InterPro" id="IPR004378">
    <property type="entry name" value="F420H2_quin_Rdtase"/>
</dbReference>
<dbReference type="Proteomes" id="UP000028534">
    <property type="component" value="Unassembled WGS sequence"/>
</dbReference>
<dbReference type="eggNOG" id="COG0748">
    <property type="taxonomic scope" value="Bacteria"/>
</dbReference>
<dbReference type="EMBL" id="JGVR01000015">
    <property type="protein sequence ID" value="KEZ18512.1"/>
    <property type="molecule type" value="Genomic_DNA"/>
</dbReference>
<dbReference type="PATRIC" id="fig|13690.10.peg.2608"/>
<evidence type="ECO:0000313" key="4">
    <source>
        <dbReference type="EMBL" id="KEZ18512.1"/>
    </source>
</evidence>
<dbReference type="PANTHER" id="PTHR39428">
    <property type="entry name" value="F420H(2)-DEPENDENT QUINONE REDUCTASE RV1261C"/>
    <property type="match status" value="1"/>
</dbReference>
<dbReference type="GeneID" id="57776322"/>
<reference evidence="5 8" key="3">
    <citation type="submission" date="2020-04" db="EMBL/GenBank/DDBJ databases">
        <title>The Whole Genome Analysis of High salt-tolerant Sphingobium yanoikuyae YC-XJ2 with Aryl organophosphorus flame retardants (aryl-OPFRs)-degrading capacity and characteristics of Related phosphotriesterase.</title>
        <authorList>
            <person name="Li X."/>
        </authorList>
    </citation>
    <scope>NUCLEOTIDE SEQUENCE [LARGE SCALE GENOMIC DNA]</scope>
    <source>
        <strain evidence="5 8">YC-XJ2</strain>
    </source>
</reference>
<protein>
    <submittedName>
        <fullName evidence="4">Deazaflavin-dependent nitroreductase</fullName>
    </submittedName>
    <submittedName>
        <fullName evidence="3">Nitroreductase family deazaflavin-dependent oxidoreductase</fullName>
    </submittedName>
</protein>
<evidence type="ECO:0000313" key="8">
    <source>
        <dbReference type="Proteomes" id="UP000502611"/>
    </source>
</evidence>
<evidence type="ECO:0000256" key="1">
    <source>
        <dbReference type="ARBA" id="ARBA00008710"/>
    </source>
</evidence>
<dbReference type="GO" id="GO:0070967">
    <property type="term" value="F:coenzyme F420 binding"/>
    <property type="evidence" value="ECO:0007669"/>
    <property type="project" value="TreeGrafter"/>
</dbReference>
<dbReference type="Pfam" id="PF04075">
    <property type="entry name" value="F420H2_quin_red"/>
    <property type="match status" value="1"/>
</dbReference>
<evidence type="ECO:0000313" key="6">
    <source>
        <dbReference type="Proteomes" id="UP000028534"/>
    </source>
</evidence>
<dbReference type="NCBIfam" id="TIGR00026">
    <property type="entry name" value="hi_GC_TIGR00026"/>
    <property type="match status" value="1"/>
</dbReference>